<organism evidence="1 2">
    <name type="scientific">Actinomadura vinacea</name>
    <dbReference type="NCBI Taxonomy" id="115336"/>
    <lineage>
        <taxon>Bacteria</taxon>
        <taxon>Bacillati</taxon>
        <taxon>Actinomycetota</taxon>
        <taxon>Actinomycetes</taxon>
        <taxon>Streptosporangiales</taxon>
        <taxon>Thermomonosporaceae</taxon>
        <taxon>Actinomadura</taxon>
    </lineage>
</organism>
<reference evidence="1 2" key="1">
    <citation type="journal article" date="2019" name="Int. J. Syst. Evol. Microbiol.">
        <title>The Global Catalogue of Microorganisms (GCM) 10K type strain sequencing project: providing services to taxonomists for standard genome sequencing and annotation.</title>
        <authorList>
            <consortium name="The Broad Institute Genomics Platform"/>
            <consortium name="The Broad Institute Genome Sequencing Center for Infectious Disease"/>
            <person name="Wu L."/>
            <person name="Ma J."/>
        </authorList>
    </citation>
    <scope>NUCLEOTIDE SEQUENCE [LARGE SCALE GENOMIC DNA]</scope>
    <source>
        <strain evidence="1 2">JCM 3325</strain>
    </source>
</reference>
<dbReference type="Pfam" id="PF19799">
    <property type="entry name" value="DUF6282"/>
    <property type="match status" value="1"/>
</dbReference>
<name>A0ABN3ICG1_9ACTN</name>
<dbReference type="RefSeq" id="WP_344586395.1">
    <property type="nucleotide sequence ID" value="NZ_BAAARW010000001.1"/>
</dbReference>
<proteinExistence type="predicted"/>
<keyword evidence="2" id="KW-1185">Reference proteome</keyword>
<dbReference type="InterPro" id="IPR046249">
    <property type="entry name" value="DUF6282"/>
</dbReference>
<dbReference type="Gene3D" id="3.20.20.140">
    <property type="entry name" value="Metal-dependent hydrolases"/>
    <property type="match status" value="1"/>
</dbReference>
<sequence>MASPPPAAEVLTGLVDLHCHSGPNPFAREFDHAEGAKDGERLQMRAMLVKSHHHNTVMDVLAMRDRLATIRTEVFGGIALNAQVGGINPYAVAMCLRMGGKAVWFPTFSSQRHIDAHPEGGGFPVATVELPSRIVPMCTEDGKLVPEAHEVLDLVQETETIVSGGHGHPDHIRELFTQAKARGIERMLINHPDFVIGADPALCREFTAMGAFVEHEVGMYDPLGNKKWDPANLLNWIREIGPEHTVIASDLGQKGRPMPVDAFLRVGQALLDLGLPAADLRRMVRDNPSFLLRLPD</sequence>
<protein>
    <submittedName>
        <fullName evidence="1">DUF6282 family protein</fullName>
    </submittedName>
</protein>
<dbReference type="SUPFAM" id="SSF51556">
    <property type="entry name" value="Metallo-dependent hydrolases"/>
    <property type="match status" value="1"/>
</dbReference>
<evidence type="ECO:0000313" key="2">
    <source>
        <dbReference type="Proteomes" id="UP001501231"/>
    </source>
</evidence>
<accession>A0ABN3ICG1</accession>
<dbReference type="Proteomes" id="UP001501231">
    <property type="component" value="Unassembled WGS sequence"/>
</dbReference>
<dbReference type="EMBL" id="BAAARW010000001">
    <property type="protein sequence ID" value="GAA2399277.1"/>
    <property type="molecule type" value="Genomic_DNA"/>
</dbReference>
<gene>
    <name evidence="1" type="ORF">GCM10010191_02690</name>
</gene>
<evidence type="ECO:0000313" key="1">
    <source>
        <dbReference type="EMBL" id="GAA2399277.1"/>
    </source>
</evidence>
<dbReference type="InterPro" id="IPR032466">
    <property type="entry name" value="Metal_Hydrolase"/>
</dbReference>
<comment type="caution">
    <text evidence="1">The sequence shown here is derived from an EMBL/GenBank/DDBJ whole genome shotgun (WGS) entry which is preliminary data.</text>
</comment>